<dbReference type="RefSeq" id="WP_075672848.1">
    <property type="nucleotide sequence ID" value="NZ_CP045008.1"/>
</dbReference>
<proteinExistence type="predicted"/>
<dbReference type="InterPro" id="IPR036259">
    <property type="entry name" value="MFS_trans_sf"/>
</dbReference>
<dbReference type="SUPFAM" id="SSF103473">
    <property type="entry name" value="MFS general substrate transporter"/>
    <property type="match status" value="1"/>
</dbReference>
<evidence type="ECO:0000313" key="3">
    <source>
        <dbReference type="Proteomes" id="UP000612266"/>
    </source>
</evidence>
<dbReference type="EMBL" id="JADSJR010000010">
    <property type="protein sequence ID" value="MBG2914558.1"/>
    <property type="molecule type" value="Genomic_DNA"/>
</dbReference>
<protein>
    <submittedName>
        <fullName evidence="2">MFS transporter</fullName>
    </submittedName>
</protein>
<gene>
    <name evidence="2" type="ORF">I4901_09285</name>
</gene>
<feature type="transmembrane region" description="Helical" evidence="1">
    <location>
        <begin position="21"/>
        <end position="44"/>
    </location>
</feature>
<keyword evidence="1" id="KW-1133">Transmembrane helix</keyword>
<feature type="transmembrane region" description="Helical" evidence="1">
    <location>
        <begin position="50"/>
        <end position="71"/>
    </location>
</feature>
<accession>A0A8I0WQ87</accession>
<evidence type="ECO:0000313" key="2">
    <source>
        <dbReference type="EMBL" id="MBG2914558.1"/>
    </source>
</evidence>
<name>A0A8I0WQ87_9GAMM</name>
<dbReference type="Proteomes" id="UP000612266">
    <property type="component" value="Unassembled WGS sequence"/>
</dbReference>
<reference evidence="2" key="1">
    <citation type="submission" date="2020-11" db="EMBL/GenBank/DDBJ databases">
        <title>Enhanced detection system for hospital associated transmission using whole genome sequencing surveillance.</title>
        <authorList>
            <person name="Harrison L.H."/>
            <person name="Van Tyne D."/>
            <person name="Marsh J.W."/>
            <person name="Griffith M.P."/>
            <person name="Snyder D.J."/>
            <person name="Cooper V.S."/>
            <person name="Mustapha M."/>
        </authorList>
    </citation>
    <scope>NUCLEOTIDE SEQUENCE</scope>
    <source>
        <strain evidence="2">PR00070</strain>
    </source>
</reference>
<organism evidence="2 3">
    <name type="scientific">Proteus terrae subsp. cibarius</name>
    <dbReference type="NCBI Taxonomy" id="626774"/>
    <lineage>
        <taxon>Bacteria</taxon>
        <taxon>Pseudomonadati</taxon>
        <taxon>Pseudomonadota</taxon>
        <taxon>Gammaproteobacteria</taxon>
        <taxon>Enterobacterales</taxon>
        <taxon>Morganellaceae</taxon>
        <taxon>Proteus</taxon>
    </lineage>
</organism>
<evidence type="ECO:0000256" key="1">
    <source>
        <dbReference type="SAM" id="Phobius"/>
    </source>
</evidence>
<comment type="caution">
    <text evidence="2">The sequence shown here is derived from an EMBL/GenBank/DDBJ whole genome shotgun (WGS) entry which is preliminary data.</text>
</comment>
<sequence>MYGGVSVALMTWIMTAVPKGIELGSSAYIAIFNLAIALGAYLGGLSVDNYGLNSALFIAVLFILFALLCVFSSRYAKCSAK</sequence>
<keyword evidence="1" id="KW-0812">Transmembrane</keyword>
<dbReference type="AlphaFoldDB" id="A0A8I0WQ87"/>
<keyword evidence="1" id="KW-0472">Membrane</keyword>